<evidence type="ECO:0000313" key="2">
    <source>
        <dbReference type="Proteomes" id="UP000234323"/>
    </source>
</evidence>
<organism evidence="1 2">
    <name type="scientific">Rhizophagus irregularis</name>
    <dbReference type="NCBI Taxonomy" id="588596"/>
    <lineage>
        <taxon>Eukaryota</taxon>
        <taxon>Fungi</taxon>
        <taxon>Fungi incertae sedis</taxon>
        <taxon>Mucoromycota</taxon>
        <taxon>Glomeromycotina</taxon>
        <taxon>Glomeromycetes</taxon>
        <taxon>Glomerales</taxon>
        <taxon>Glomeraceae</taxon>
        <taxon>Rhizophagus</taxon>
    </lineage>
</organism>
<sequence length="64" mass="7670">MWKNEPKEVKDLFEVLAKIAERTHKLEHKDYKYISGRLKKLKKKKKKKIIQEGKILNLSPNSHN</sequence>
<accession>A0A2I1FTG3</accession>
<dbReference type="Proteomes" id="UP000234323">
    <property type="component" value="Unassembled WGS sequence"/>
</dbReference>
<dbReference type="Gene3D" id="1.10.30.10">
    <property type="entry name" value="High mobility group box domain"/>
    <property type="match status" value="1"/>
</dbReference>
<evidence type="ECO:0000313" key="1">
    <source>
        <dbReference type="EMBL" id="PKY37665.1"/>
    </source>
</evidence>
<gene>
    <name evidence="1" type="ORF">RhiirA4_253593</name>
</gene>
<protein>
    <recommendedName>
        <fullName evidence="3">MATA-HMG</fullName>
    </recommendedName>
</protein>
<reference evidence="1 2" key="1">
    <citation type="submission" date="2015-10" db="EMBL/GenBank/DDBJ databases">
        <title>Genome analyses suggest a sexual origin of heterokaryosis in a supposedly ancient asexual fungus.</title>
        <authorList>
            <person name="Ropars J."/>
            <person name="Sedzielewska K."/>
            <person name="Noel J."/>
            <person name="Charron P."/>
            <person name="Farinelli L."/>
            <person name="Marton T."/>
            <person name="Kruger M."/>
            <person name="Pelin A."/>
            <person name="Brachmann A."/>
            <person name="Corradi N."/>
        </authorList>
    </citation>
    <scope>NUCLEOTIDE SEQUENCE [LARGE SCALE GENOMIC DNA]</scope>
    <source>
        <strain evidence="1 2">A4</strain>
    </source>
</reference>
<proteinExistence type="predicted"/>
<dbReference type="SUPFAM" id="SSF47095">
    <property type="entry name" value="HMG-box"/>
    <property type="match status" value="1"/>
</dbReference>
<name>A0A2I1FTG3_9GLOM</name>
<keyword evidence="2" id="KW-1185">Reference proteome</keyword>
<evidence type="ECO:0008006" key="3">
    <source>
        <dbReference type="Google" id="ProtNLM"/>
    </source>
</evidence>
<dbReference type="AlphaFoldDB" id="A0A2I1FTG3"/>
<dbReference type="EMBL" id="LLXI01000008">
    <property type="protein sequence ID" value="PKY37665.1"/>
    <property type="molecule type" value="Genomic_DNA"/>
</dbReference>
<comment type="caution">
    <text evidence="1">The sequence shown here is derived from an EMBL/GenBank/DDBJ whole genome shotgun (WGS) entry which is preliminary data.</text>
</comment>
<dbReference type="InterPro" id="IPR036910">
    <property type="entry name" value="HMG_box_dom_sf"/>
</dbReference>